<organism evidence="4 5">
    <name type="scientific">Bugula neritina</name>
    <name type="common">Brown bryozoan</name>
    <name type="synonym">Sertularia neritina</name>
    <dbReference type="NCBI Taxonomy" id="10212"/>
    <lineage>
        <taxon>Eukaryota</taxon>
        <taxon>Metazoa</taxon>
        <taxon>Spiralia</taxon>
        <taxon>Lophotrochozoa</taxon>
        <taxon>Bryozoa</taxon>
        <taxon>Gymnolaemata</taxon>
        <taxon>Cheilostomatida</taxon>
        <taxon>Flustrina</taxon>
        <taxon>Buguloidea</taxon>
        <taxon>Bugulidae</taxon>
        <taxon>Bugula</taxon>
    </lineage>
</organism>
<dbReference type="PROSITE" id="PS50294">
    <property type="entry name" value="WD_REPEATS_REGION"/>
    <property type="match status" value="2"/>
</dbReference>
<comment type="caution">
    <text evidence="4">The sequence shown here is derived from an EMBL/GenBank/DDBJ whole genome shotgun (WGS) entry which is preliminary data.</text>
</comment>
<dbReference type="GO" id="GO:0006261">
    <property type="term" value="P:DNA-templated DNA replication"/>
    <property type="evidence" value="ECO:0007669"/>
    <property type="project" value="TreeGrafter"/>
</dbReference>
<dbReference type="PROSITE" id="PS50082">
    <property type="entry name" value="WD_REPEATS_2"/>
    <property type="match status" value="2"/>
</dbReference>
<evidence type="ECO:0000313" key="4">
    <source>
        <dbReference type="EMBL" id="KAF6021438.1"/>
    </source>
</evidence>
<dbReference type="GO" id="GO:0120330">
    <property type="term" value="C:rixosome complex"/>
    <property type="evidence" value="ECO:0007669"/>
    <property type="project" value="TreeGrafter"/>
</dbReference>
<gene>
    <name evidence="4" type="ORF">EB796_020255</name>
</gene>
<dbReference type="Proteomes" id="UP000593567">
    <property type="component" value="Unassembled WGS sequence"/>
</dbReference>
<dbReference type="Pfam" id="PF00400">
    <property type="entry name" value="WD40"/>
    <property type="match status" value="3"/>
</dbReference>
<evidence type="ECO:0000256" key="1">
    <source>
        <dbReference type="ARBA" id="ARBA00022574"/>
    </source>
</evidence>
<dbReference type="GO" id="GO:0005656">
    <property type="term" value="C:nuclear pre-replicative complex"/>
    <property type="evidence" value="ECO:0007669"/>
    <property type="project" value="TreeGrafter"/>
</dbReference>
<dbReference type="InterPro" id="IPR001680">
    <property type="entry name" value="WD40_rpt"/>
</dbReference>
<proteinExistence type="predicted"/>
<protein>
    <submittedName>
        <fullName evidence="4">WDR18</fullName>
    </submittedName>
</protein>
<dbReference type="SMART" id="SM00320">
    <property type="entry name" value="WD40"/>
    <property type="match status" value="3"/>
</dbReference>
<keyword evidence="2" id="KW-0677">Repeat</keyword>
<dbReference type="InterPro" id="IPR045227">
    <property type="entry name" value="WDR18/Ipi3/RID3"/>
</dbReference>
<keyword evidence="1 3" id="KW-0853">WD repeat</keyword>
<name>A0A7J7J7L4_BUGNE</name>
<dbReference type="InterPro" id="IPR015943">
    <property type="entry name" value="WD40/YVTN_repeat-like_dom_sf"/>
</dbReference>
<evidence type="ECO:0000256" key="3">
    <source>
        <dbReference type="PROSITE-ProRule" id="PRU00221"/>
    </source>
</evidence>
<feature type="repeat" description="WD" evidence="3">
    <location>
        <begin position="168"/>
        <end position="203"/>
    </location>
</feature>
<evidence type="ECO:0000256" key="2">
    <source>
        <dbReference type="ARBA" id="ARBA00022737"/>
    </source>
</evidence>
<sequence length="491" mass="54356">MNSHPINLYNFIQIVQNLWPLCTLRGVFISITRESENQIIVDIDTYAQAIKMEKPREVLWSTESSGQLWNTCVWDLHSCSVEHVFKGGISAAKSLCIVGNSILLSAEQDKPLLHNWVLKRRDSKQNRIILPGKVTAAVTTKDGHYYIAAIGQNLHIWELSSGRLLALVSAHYQPIRCVCVTEDGSSIITGGDDAIVHCWSFSSLVDGARNVAQNTPTWSFSNHSLPVTDLCVDSFGAKSRVFTISADQTCRLYDISTSEQLATFVFDTGLSQVISHTAQSTFYVGTLMGHIYRVSLYPVSMKSEYHVSTSTDKNLLVFNGHSAEVTCLVLNIDGSILASGSKDMSVKLWHTSSGQCIRTLPHKGSITNLLITSYPSQLSSELFSPVAGLKQLERHLHGNNDIDGTVEVTIPDTQSQEEQDILFCRQQASSVYQLSAADRLTFSHTGQLPESSKPQSATQQLETKLFQTEMKLSNALTANKELYQFCISKQV</sequence>
<dbReference type="InterPro" id="IPR011047">
    <property type="entry name" value="Quinoprotein_ADH-like_sf"/>
</dbReference>
<dbReference type="Gene3D" id="2.130.10.10">
    <property type="entry name" value="YVTN repeat-like/Quinoprotein amine dehydrogenase"/>
    <property type="match status" value="2"/>
</dbReference>
<dbReference type="PANTHER" id="PTHR18763">
    <property type="entry name" value="WD-REPEAT PROTEIN 18"/>
    <property type="match status" value="1"/>
</dbReference>
<accession>A0A7J7J7L4</accession>
<dbReference type="GO" id="GO:0006364">
    <property type="term" value="P:rRNA processing"/>
    <property type="evidence" value="ECO:0007669"/>
    <property type="project" value="TreeGrafter"/>
</dbReference>
<dbReference type="OrthoDB" id="756370at2759"/>
<evidence type="ECO:0000313" key="5">
    <source>
        <dbReference type="Proteomes" id="UP000593567"/>
    </source>
</evidence>
<reference evidence="4" key="1">
    <citation type="submission" date="2020-06" db="EMBL/GenBank/DDBJ databases">
        <title>Draft genome of Bugula neritina, a colonial animal packing powerful symbionts and potential medicines.</title>
        <authorList>
            <person name="Rayko M."/>
        </authorList>
    </citation>
    <scope>NUCLEOTIDE SEQUENCE [LARGE SCALE GENOMIC DNA]</scope>
    <source>
        <strain evidence="4">Kwan_BN1</strain>
    </source>
</reference>
<dbReference type="PANTHER" id="PTHR18763:SF0">
    <property type="entry name" value="WD REPEAT-CONTAINING PROTEIN 18"/>
    <property type="match status" value="1"/>
</dbReference>
<dbReference type="SUPFAM" id="SSF50998">
    <property type="entry name" value="Quinoprotein alcohol dehydrogenase-like"/>
    <property type="match status" value="1"/>
</dbReference>
<dbReference type="EMBL" id="VXIV02003038">
    <property type="protein sequence ID" value="KAF6021438.1"/>
    <property type="molecule type" value="Genomic_DNA"/>
</dbReference>
<feature type="repeat" description="WD" evidence="3">
    <location>
        <begin position="318"/>
        <end position="359"/>
    </location>
</feature>
<dbReference type="AlphaFoldDB" id="A0A7J7J7L4"/>
<keyword evidence="5" id="KW-1185">Reference proteome</keyword>